<keyword evidence="3" id="KW-1185">Reference proteome</keyword>
<dbReference type="OrthoDB" id="4914638at2759"/>
<name>A0A0A1TGP8_9HYPO</name>
<dbReference type="AlphaFoldDB" id="A0A0A1TGP8"/>
<dbReference type="HOGENOM" id="CLU_1078001_0_0_1"/>
<evidence type="ECO:0000313" key="3">
    <source>
        <dbReference type="Proteomes" id="UP000039046"/>
    </source>
</evidence>
<evidence type="ECO:0000313" key="2">
    <source>
        <dbReference type="EMBL" id="CEJ87953.1"/>
    </source>
</evidence>
<sequence>MTTLTMFTLFPQLPPELRHRIWRMALAECWSCTKLCRANRRFKMIGKIATEIGCTSSEARALRRSLCVYEAGLDSWIDHSRHVFYFRDLAFDRGLIKGADERFGLLSRIRHMIINPRDWPRLWDIISLLATRCQSLETLVIVAPWFTTAEVLGAGFGMDYAPYEDWGPIFDQSPNELNLGRLFRDIADGGVGNAMRNAQYLAQLEEACQLIPDTMDVDEHVLGITLIALQKLEDKVDKFTTTKPRLYLRSVAQLQPAYAPASSVANSTNNTYIGNMGTPQ</sequence>
<reference evidence="2 3" key="1">
    <citation type="journal article" date="2015" name="Genome Announc.">
        <title>Draft Genome Sequence and Gene Annotation of the Entomopathogenic Fungus Verticillium hemipterigenum.</title>
        <authorList>
            <person name="Horn F."/>
            <person name="Habel A."/>
            <person name="Scharf D.H."/>
            <person name="Dworschak J."/>
            <person name="Brakhage A.A."/>
            <person name="Guthke R."/>
            <person name="Hertweck C."/>
            <person name="Linde J."/>
        </authorList>
    </citation>
    <scope>NUCLEOTIDE SEQUENCE [LARGE SCALE GENOMIC DNA]</scope>
</reference>
<dbReference type="EMBL" id="CDHN01000002">
    <property type="protein sequence ID" value="CEJ87953.1"/>
    <property type="molecule type" value="Genomic_DNA"/>
</dbReference>
<evidence type="ECO:0000259" key="1">
    <source>
        <dbReference type="Pfam" id="PF20150"/>
    </source>
</evidence>
<gene>
    <name evidence="2" type="ORF">VHEMI04565</name>
</gene>
<proteinExistence type="predicted"/>
<feature type="domain" description="2EXR" evidence="1">
    <location>
        <begin position="7"/>
        <end position="85"/>
    </location>
</feature>
<accession>A0A0A1TGP8</accession>
<dbReference type="Proteomes" id="UP000039046">
    <property type="component" value="Unassembled WGS sequence"/>
</dbReference>
<protein>
    <recommendedName>
        <fullName evidence="1">2EXR domain-containing protein</fullName>
    </recommendedName>
</protein>
<dbReference type="InterPro" id="IPR045518">
    <property type="entry name" value="2EXR"/>
</dbReference>
<organism evidence="2 3">
    <name type="scientific">[Torrubiella] hemipterigena</name>
    <dbReference type="NCBI Taxonomy" id="1531966"/>
    <lineage>
        <taxon>Eukaryota</taxon>
        <taxon>Fungi</taxon>
        <taxon>Dikarya</taxon>
        <taxon>Ascomycota</taxon>
        <taxon>Pezizomycotina</taxon>
        <taxon>Sordariomycetes</taxon>
        <taxon>Hypocreomycetidae</taxon>
        <taxon>Hypocreales</taxon>
        <taxon>Clavicipitaceae</taxon>
        <taxon>Clavicipitaceae incertae sedis</taxon>
        <taxon>'Torrubiella' clade</taxon>
    </lineage>
</organism>
<dbReference type="Pfam" id="PF20150">
    <property type="entry name" value="2EXR"/>
    <property type="match status" value="1"/>
</dbReference>